<dbReference type="KEGG" id="cza:CYCME_1218"/>
<reference evidence="1 2" key="1">
    <citation type="submission" date="2013-05" db="EMBL/GenBank/DDBJ databases">
        <title>Between feast and famine: a lifestyle of most important marine PAH-degrading bacterium Cycloclasticus sp. 7ME.</title>
        <authorList>
            <person name="Yakimov M.M."/>
            <person name="Messina E."/>
            <person name="Genovese M."/>
            <person name="Denaro R."/>
            <person name="Crisafi F."/>
            <person name="Russo D."/>
            <person name="Cappello S."/>
            <person name="Santisi S."/>
            <person name="Smedile F."/>
            <person name="Golyshina O.V."/>
            <person name="Tran H."/>
            <person name="Pieper D.H."/>
            <person name="Golyshin P.N."/>
            <person name="Giuliano L."/>
        </authorList>
    </citation>
    <scope>NUCLEOTIDE SEQUENCE [LARGE SCALE GENOMIC DNA]</scope>
    <source>
        <strain evidence="1 2">78-ME</strain>
    </source>
</reference>
<proteinExistence type="predicted"/>
<dbReference type="HOGENOM" id="CLU_3327082_0_0_6"/>
<keyword evidence="2" id="KW-1185">Reference proteome</keyword>
<accession>S5TFE2</accession>
<reference evidence="2" key="2">
    <citation type="journal article" date="2016" name="Environ. Microbiol. Rep.">
        <title>Analysis of defence systems and a conjugative IncP-1 plasmid in the marine polyaromatic hydrocarbons-degrading bacterium Cycloclasticus sp. 78-ME.</title>
        <authorList>
            <person name="Yakimov M.M."/>
            <person name="Crisafi F."/>
            <person name="Messina E."/>
            <person name="Smedile F."/>
            <person name="Lopatina A."/>
            <person name="Denaro R."/>
            <person name="Pieper D.H."/>
            <person name="Golyshin P.N."/>
            <person name="Giuliano L."/>
        </authorList>
    </citation>
    <scope>NUCLEOTIDE SEQUENCE [LARGE SCALE GENOMIC DNA]</scope>
    <source>
        <strain evidence="2">78-ME</strain>
    </source>
</reference>
<gene>
    <name evidence="1" type="ORF">CYCME_1218</name>
</gene>
<dbReference type="EMBL" id="CP005996">
    <property type="protein sequence ID" value="AGS39547.1"/>
    <property type="molecule type" value="Genomic_DNA"/>
</dbReference>
<dbReference type="AlphaFoldDB" id="S5TFE2"/>
<organism evidence="1 2">
    <name type="scientific">Cycloclasticus zancles 78-ME</name>
    <dbReference type="NCBI Taxonomy" id="1198232"/>
    <lineage>
        <taxon>Bacteria</taxon>
        <taxon>Pseudomonadati</taxon>
        <taxon>Pseudomonadota</taxon>
        <taxon>Gammaproteobacteria</taxon>
        <taxon>Thiotrichales</taxon>
        <taxon>Piscirickettsiaceae</taxon>
        <taxon>Cycloclasticus</taxon>
    </lineage>
</organism>
<sequence length="38" mass="4106">MIPFAEYKQYYQLLTAGILGGNEGDLKSIGSDSIDLSP</sequence>
<dbReference type="Proteomes" id="UP000015380">
    <property type="component" value="Chromosome"/>
</dbReference>
<name>S5TFE2_9GAMM</name>
<protein>
    <submittedName>
        <fullName evidence="1">Uncharacterized protein</fullName>
    </submittedName>
</protein>
<evidence type="ECO:0000313" key="1">
    <source>
        <dbReference type="EMBL" id="AGS39547.1"/>
    </source>
</evidence>
<dbReference type="PATRIC" id="fig|1198232.3.peg.1218"/>
<evidence type="ECO:0000313" key="2">
    <source>
        <dbReference type="Proteomes" id="UP000015380"/>
    </source>
</evidence>